<name>A0A328E911_9ASTE</name>
<keyword evidence="2" id="KW-1185">Reference proteome</keyword>
<dbReference type="PANTHER" id="PTHR36780:SF1">
    <property type="entry name" value="PROFILIN"/>
    <property type="match status" value="1"/>
</dbReference>
<evidence type="ECO:0000313" key="2">
    <source>
        <dbReference type="Proteomes" id="UP000249390"/>
    </source>
</evidence>
<sequence length="147" mass="16419">MDWAAVHKIWDKWASNHIGCSDRHLKAALLLNYDPTGPSRLLSTIAEQEGINADLTELSQLVNFVKRNKLQSELFCLRQNQYLVTSIHETWFCARSMDTSKPAGEGVIVMKTAAFLLIGLYEGSIGPSTRAMAALDQLVSQLSRRNL</sequence>
<protein>
    <recommendedName>
        <fullName evidence="3">Profilin</fullName>
    </recommendedName>
</protein>
<dbReference type="InterPro" id="IPR048278">
    <property type="entry name" value="PFN"/>
</dbReference>
<dbReference type="SUPFAM" id="SSF55770">
    <property type="entry name" value="Profilin (actin-binding protein)"/>
    <property type="match status" value="1"/>
</dbReference>
<comment type="caution">
    <text evidence="1">The sequence shown here is derived from an EMBL/GenBank/DDBJ whole genome shotgun (WGS) entry which is preliminary data.</text>
</comment>
<accession>A0A328E911</accession>
<dbReference type="Gene3D" id="3.30.450.30">
    <property type="entry name" value="Dynein light chain 2a, cytoplasmic"/>
    <property type="match status" value="1"/>
</dbReference>
<organism evidence="1 2">
    <name type="scientific">Cuscuta australis</name>
    <dbReference type="NCBI Taxonomy" id="267555"/>
    <lineage>
        <taxon>Eukaryota</taxon>
        <taxon>Viridiplantae</taxon>
        <taxon>Streptophyta</taxon>
        <taxon>Embryophyta</taxon>
        <taxon>Tracheophyta</taxon>
        <taxon>Spermatophyta</taxon>
        <taxon>Magnoliopsida</taxon>
        <taxon>eudicotyledons</taxon>
        <taxon>Gunneridae</taxon>
        <taxon>Pentapetalae</taxon>
        <taxon>asterids</taxon>
        <taxon>lamiids</taxon>
        <taxon>Solanales</taxon>
        <taxon>Convolvulaceae</taxon>
        <taxon>Cuscuteae</taxon>
        <taxon>Cuscuta</taxon>
        <taxon>Cuscuta subgen. Grammica</taxon>
        <taxon>Cuscuta sect. Cleistogrammica</taxon>
    </lineage>
</organism>
<dbReference type="GO" id="GO:0003779">
    <property type="term" value="F:actin binding"/>
    <property type="evidence" value="ECO:0007669"/>
    <property type="project" value="InterPro"/>
</dbReference>
<dbReference type="PANTHER" id="PTHR36780">
    <property type="entry name" value="OS05G0241400 PROTEIN"/>
    <property type="match status" value="1"/>
</dbReference>
<dbReference type="Proteomes" id="UP000249390">
    <property type="component" value="Unassembled WGS sequence"/>
</dbReference>
<dbReference type="EMBL" id="NQVE01000027">
    <property type="protein sequence ID" value="RAL53168.1"/>
    <property type="molecule type" value="Genomic_DNA"/>
</dbReference>
<dbReference type="InterPro" id="IPR036140">
    <property type="entry name" value="PFN_sf"/>
</dbReference>
<reference evidence="1 2" key="1">
    <citation type="submission" date="2018-06" db="EMBL/GenBank/DDBJ databases">
        <title>The Genome of Cuscuta australis (Dodder) Provides Insight into the Evolution of Plant Parasitism.</title>
        <authorList>
            <person name="Liu H."/>
        </authorList>
    </citation>
    <scope>NUCLEOTIDE SEQUENCE [LARGE SCALE GENOMIC DNA]</scope>
    <source>
        <strain evidence="2">cv. Yunnan</strain>
        <tissue evidence="1">Vines</tissue>
    </source>
</reference>
<dbReference type="Pfam" id="PF00235">
    <property type="entry name" value="Profilin"/>
    <property type="match status" value="1"/>
</dbReference>
<gene>
    <name evidence="1" type="ORF">DM860_006840</name>
</gene>
<evidence type="ECO:0000313" key="1">
    <source>
        <dbReference type="EMBL" id="RAL53168.1"/>
    </source>
</evidence>
<dbReference type="AlphaFoldDB" id="A0A328E911"/>
<proteinExistence type="predicted"/>
<evidence type="ECO:0008006" key="3">
    <source>
        <dbReference type="Google" id="ProtNLM"/>
    </source>
</evidence>